<feature type="region of interest" description="Disordered" evidence="1">
    <location>
        <begin position="115"/>
        <end position="134"/>
    </location>
</feature>
<dbReference type="Proteomes" id="UP000664940">
    <property type="component" value="Unassembled WGS sequence"/>
</dbReference>
<organism evidence="2 3">
    <name type="scientific">Phyllostomus discolor</name>
    <name type="common">pale spear-nosed bat</name>
    <dbReference type="NCBI Taxonomy" id="89673"/>
    <lineage>
        <taxon>Eukaryota</taxon>
        <taxon>Metazoa</taxon>
        <taxon>Chordata</taxon>
        <taxon>Craniata</taxon>
        <taxon>Vertebrata</taxon>
        <taxon>Euteleostomi</taxon>
        <taxon>Mammalia</taxon>
        <taxon>Eutheria</taxon>
        <taxon>Laurasiatheria</taxon>
        <taxon>Chiroptera</taxon>
        <taxon>Yangochiroptera</taxon>
        <taxon>Phyllostomidae</taxon>
        <taxon>Phyllostominae</taxon>
        <taxon>Phyllostomus</taxon>
    </lineage>
</organism>
<gene>
    <name evidence="2" type="ORF">HJG60_010849</name>
</gene>
<reference evidence="2 3" key="1">
    <citation type="journal article" date="2020" name="Nature">
        <title>Six reference-quality genomes reveal evolution of bat adaptations.</title>
        <authorList>
            <person name="Jebb D."/>
            <person name="Huang Z."/>
            <person name="Pippel M."/>
            <person name="Hughes G.M."/>
            <person name="Lavrichenko K."/>
            <person name="Devanna P."/>
            <person name="Winkler S."/>
            <person name="Jermiin L.S."/>
            <person name="Skirmuntt E.C."/>
            <person name="Katzourakis A."/>
            <person name="Burkitt-Gray L."/>
            <person name="Ray D.A."/>
            <person name="Sullivan K.A.M."/>
            <person name="Roscito J.G."/>
            <person name="Kirilenko B.M."/>
            <person name="Davalos L.M."/>
            <person name="Corthals A.P."/>
            <person name="Power M.L."/>
            <person name="Jones G."/>
            <person name="Ransome R.D."/>
            <person name="Dechmann D.K.N."/>
            <person name="Locatelli A.G."/>
            <person name="Puechmaille S.J."/>
            <person name="Fedrigo O."/>
            <person name="Jarvis E.D."/>
            <person name="Hiller M."/>
            <person name="Vernes S.C."/>
            <person name="Myers E.W."/>
            <person name="Teeling E.C."/>
        </authorList>
    </citation>
    <scope>NUCLEOTIDE SEQUENCE [LARGE SCALE GENOMIC DNA]</scope>
    <source>
        <strain evidence="2">Bat1K_MPI-CBG_1</strain>
    </source>
</reference>
<sequence>MLRPPDTSLWIPNLFKMVAVPAAFLTPKMCVSYQGETGSPVRDAWLPLPMEVPHGALQLYARPSLRRLPLSQASPNTAPAESHVLRESHVRGQHGLHSVHSAVYTRAFRRHSPSAWDQEGCQDIKPPRRKAVLP</sequence>
<accession>A0A834AEP5</accession>
<protein>
    <submittedName>
        <fullName evidence="2">Uncharacterized protein</fullName>
    </submittedName>
</protein>
<evidence type="ECO:0000313" key="3">
    <source>
        <dbReference type="Proteomes" id="UP000664940"/>
    </source>
</evidence>
<dbReference type="AlphaFoldDB" id="A0A834AEP5"/>
<dbReference type="EMBL" id="JABVXQ010000005">
    <property type="protein sequence ID" value="KAF6109589.1"/>
    <property type="molecule type" value="Genomic_DNA"/>
</dbReference>
<feature type="region of interest" description="Disordered" evidence="1">
    <location>
        <begin position="70"/>
        <end position="96"/>
    </location>
</feature>
<proteinExistence type="predicted"/>
<evidence type="ECO:0000313" key="2">
    <source>
        <dbReference type="EMBL" id="KAF6109589.1"/>
    </source>
</evidence>
<comment type="caution">
    <text evidence="2">The sequence shown here is derived from an EMBL/GenBank/DDBJ whole genome shotgun (WGS) entry which is preliminary data.</text>
</comment>
<evidence type="ECO:0000256" key="1">
    <source>
        <dbReference type="SAM" id="MobiDB-lite"/>
    </source>
</evidence>
<name>A0A834AEP5_9CHIR</name>